<dbReference type="AlphaFoldDB" id="A0A1X3CQE5"/>
<dbReference type="GO" id="GO:0004138">
    <property type="term" value="F:deoxyguanosine kinase activity"/>
    <property type="evidence" value="ECO:0007669"/>
    <property type="project" value="UniProtKB-EC"/>
</dbReference>
<dbReference type="InterPro" id="IPR002624">
    <property type="entry name" value="DCK/DGK"/>
</dbReference>
<reference evidence="5 8" key="2">
    <citation type="submission" date="2017-06" db="EMBL/GenBank/DDBJ databases">
        <authorList>
            <consortium name="Pathogen Informatics"/>
        </authorList>
    </citation>
    <scope>NUCLEOTIDE SEQUENCE [LARGE SCALE GENOMIC DNA]</scope>
    <source>
        <strain evidence="5 8">NCTC12230</strain>
    </source>
</reference>
<keyword evidence="6" id="KW-0808">Transferase</keyword>
<dbReference type="KEGG" id="nzo:SAMEA4504057_1263"/>
<evidence type="ECO:0000313" key="9">
    <source>
        <dbReference type="Proteomes" id="UP000254055"/>
    </source>
</evidence>
<reference evidence="4 7" key="1">
    <citation type="submission" date="2017-01" db="EMBL/GenBank/DDBJ databases">
        <authorList>
            <person name="Wolfgang W.J."/>
            <person name="Cole J."/>
            <person name="Wroblewski D."/>
            <person name="Mcginnis J."/>
            <person name="Musser K.A."/>
        </authorList>
    </citation>
    <scope>NUCLEOTIDE SEQUENCE [LARGE SCALE GENOMIC DNA]</scope>
    <source>
        <strain evidence="4 7">DSM 21643</strain>
    </source>
</reference>
<dbReference type="PANTHER" id="PTHR10513">
    <property type="entry name" value="DEOXYNUCLEOSIDE KINASE"/>
    <property type="match status" value="1"/>
</dbReference>
<keyword evidence="7" id="KW-1185">Reference proteome</keyword>
<name>A0A1X3CQE5_9NEIS</name>
<evidence type="ECO:0000313" key="8">
    <source>
        <dbReference type="Proteomes" id="UP000215033"/>
    </source>
</evidence>
<accession>A0A1X3CQE5</accession>
<dbReference type="EC" id="2.7.1.113" evidence="6"/>
<evidence type="ECO:0000256" key="1">
    <source>
        <dbReference type="PIRSR" id="PIRSR000705-1"/>
    </source>
</evidence>
<dbReference type="STRING" id="326523.BWD10_07640"/>
<dbReference type="Pfam" id="PF01712">
    <property type="entry name" value="dNK"/>
    <property type="match status" value="1"/>
</dbReference>
<dbReference type="PANTHER" id="PTHR10513:SF35">
    <property type="entry name" value="DEOXYADENOSINE KINASE"/>
    <property type="match status" value="1"/>
</dbReference>
<feature type="binding site" evidence="2">
    <location>
        <begin position="184"/>
        <end position="186"/>
    </location>
    <ligand>
        <name>ATP</name>
        <dbReference type="ChEBI" id="CHEBI:30616"/>
    </ligand>
</feature>
<dbReference type="GO" id="GO:0005737">
    <property type="term" value="C:cytoplasm"/>
    <property type="evidence" value="ECO:0007669"/>
    <property type="project" value="TreeGrafter"/>
</dbReference>
<protein>
    <submittedName>
        <fullName evidence="6">Deoxyguanosine kinase</fullName>
        <ecNumber evidence="6">2.7.1.113</ecNumber>
    </submittedName>
    <submittedName>
        <fullName evidence="4">Deoxynucleoside kinase</fullName>
    </submittedName>
</protein>
<evidence type="ECO:0000256" key="2">
    <source>
        <dbReference type="PIRSR" id="PIRSR000705-3"/>
    </source>
</evidence>
<dbReference type="GO" id="GO:0005524">
    <property type="term" value="F:ATP binding"/>
    <property type="evidence" value="ECO:0007669"/>
    <property type="project" value="UniProtKB-KW"/>
</dbReference>
<keyword evidence="2" id="KW-0067">ATP-binding</keyword>
<dbReference type="EMBL" id="MTBM01000009">
    <property type="protein sequence ID" value="OSI09845.1"/>
    <property type="molecule type" value="Genomic_DNA"/>
</dbReference>
<dbReference type="InterPro" id="IPR050566">
    <property type="entry name" value="Deoxyribonucleoside_kinase"/>
</dbReference>
<dbReference type="InterPro" id="IPR031314">
    <property type="entry name" value="DNK_dom"/>
</dbReference>
<dbReference type="RefSeq" id="WP_085363795.1">
    <property type="nucleotide sequence ID" value="NZ_JAUNKT010000034.1"/>
</dbReference>
<evidence type="ECO:0000259" key="3">
    <source>
        <dbReference type="Pfam" id="PF01712"/>
    </source>
</evidence>
<reference evidence="6 9" key="3">
    <citation type="submission" date="2018-06" db="EMBL/GenBank/DDBJ databases">
        <authorList>
            <consortium name="Pathogen Informatics"/>
            <person name="Doyle S."/>
        </authorList>
    </citation>
    <scope>NUCLEOTIDE SEQUENCE [LARGE SCALE GENOMIC DNA]</scope>
    <source>
        <strain evidence="6 9">NCTC12229</strain>
    </source>
</reference>
<sequence length="215" mass="25196">MHHRYIVVEGSIGSGKSELSRRLAEYFNALHLTESPERNPFLEQFYLNAANHGLATELFFLMRRAEAVEVINEEEEKNELIIADFLLEKDQIFVPVLLKGNDPANEQTLFWQMKRKIMPEYPVPDLVIYLQTSDENAQKRLQKRNSGTLNLFPAGYLKQIQDEYRRFFHLYQNAPLLIANADELDFINNDEHFEMLLRAMSDMQGSRHYLNLSEV</sequence>
<proteinExistence type="predicted"/>
<keyword evidence="6" id="KW-0418">Kinase</keyword>
<dbReference type="EMBL" id="UGRS01000001">
    <property type="protein sequence ID" value="SUA36180.1"/>
    <property type="molecule type" value="Genomic_DNA"/>
</dbReference>
<gene>
    <name evidence="6" type="primary">dgk</name>
    <name evidence="4" type="ORF">BWD10_07640</name>
    <name evidence="6" type="ORF">NCTC12229_00592</name>
    <name evidence="5" type="ORF">SAMEA4504057_01263</name>
</gene>
<evidence type="ECO:0000313" key="5">
    <source>
        <dbReference type="EMBL" id="SNU79757.1"/>
    </source>
</evidence>
<keyword evidence="2" id="KW-0547">Nucleotide-binding</keyword>
<feature type="active site" description="Proton acceptor" evidence="1">
    <location>
        <position position="84"/>
    </location>
</feature>
<dbReference type="Gene3D" id="3.40.50.300">
    <property type="entry name" value="P-loop containing nucleotide triphosphate hydrolases"/>
    <property type="match status" value="1"/>
</dbReference>
<dbReference type="EMBL" id="LT906434">
    <property type="protein sequence ID" value="SNU79757.1"/>
    <property type="molecule type" value="Genomic_DNA"/>
</dbReference>
<dbReference type="InterPro" id="IPR027417">
    <property type="entry name" value="P-loop_NTPase"/>
</dbReference>
<dbReference type="PIRSF" id="PIRSF000705">
    <property type="entry name" value="DNK"/>
    <property type="match status" value="1"/>
</dbReference>
<evidence type="ECO:0000313" key="7">
    <source>
        <dbReference type="Proteomes" id="UP000193466"/>
    </source>
</evidence>
<dbReference type="CDD" id="cd01673">
    <property type="entry name" value="dNK"/>
    <property type="match status" value="1"/>
</dbReference>
<organism evidence="6 9">
    <name type="scientific">Neisseria zoodegmatis</name>
    <dbReference type="NCBI Taxonomy" id="326523"/>
    <lineage>
        <taxon>Bacteria</taxon>
        <taxon>Pseudomonadati</taxon>
        <taxon>Pseudomonadota</taxon>
        <taxon>Betaproteobacteria</taxon>
        <taxon>Neisseriales</taxon>
        <taxon>Neisseriaceae</taxon>
        <taxon>Neisseria</taxon>
    </lineage>
</organism>
<evidence type="ECO:0000313" key="4">
    <source>
        <dbReference type="EMBL" id="OSI09845.1"/>
    </source>
</evidence>
<feature type="domain" description="Deoxynucleoside kinase" evidence="3">
    <location>
        <begin position="6"/>
        <end position="200"/>
    </location>
</feature>
<dbReference type="OrthoDB" id="9776634at2"/>
<dbReference type="Proteomes" id="UP000215033">
    <property type="component" value="Chromosome 1"/>
</dbReference>
<feature type="binding site" evidence="2">
    <location>
        <begin position="140"/>
        <end position="144"/>
    </location>
    <ligand>
        <name>ATP</name>
        <dbReference type="ChEBI" id="CHEBI:30616"/>
    </ligand>
</feature>
<dbReference type="SUPFAM" id="SSF52540">
    <property type="entry name" value="P-loop containing nucleoside triphosphate hydrolases"/>
    <property type="match status" value="1"/>
</dbReference>
<evidence type="ECO:0000313" key="6">
    <source>
        <dbReference type="EMBL" id="SUA36180.1"/>
    </source>
</evidence>
<dbReference type="Proteomes" id="UP000254055">
    <property type="component" value="Unassembled WGS sequence"/>
</dbReference>
<dbReference type="Proteomes" id="UP000193466">
    <property type="component" value="Unassembled WGS sequence"/>
</dbReference>